<evidence type="ECO:0000313" key="2">
    <source>
        <dbReference type="EMBL" id="QIG79998.1"/>
    </source>
</evidence>
<dbReference type="GO" id="GO:0016788">
    <property type="term" value="F:hydrolase activity, acting on ester bonds"/>
    <property type="evidence" value="ECO:0007669"/>
    <property type="project" value="UniProtKB-ARBA"/>
</dbReference>
<keyword evidence="3" id="KW-1185">Reference proteome</keyword>
<dbReference type="Proteomes" id="UP000501568">
    <property type="component" value="Chromosome"/>
</dbReference>
<dbReference type="KEGG" id="spzr:G5C33_09560"/>
<proteinExistence type="predicted"/>
<dbReference type="Pfam" id="PF13472">
    <property type="entry name" value="Lipase_GDSL_2"/>
    <property type="match status" value="1"/>
</dbReference>
<dbReference type="CDD" id="cd00229">
    <property type="entry name" value="SGNH_hydrolase"/>
    <property type="match status" value="1"/>
</dbReference>
<organism evidence="2 3">
    <name type="scientific">Stakelama tenebrarum</name>
    <dbReference type="NCBI Taxonomy" id="2711215"/>
    <lineage>
        <taxon>Bacteria</taxon>
        <taxon>Pseudomonadati</taxon>
        <taxon>Pseudomonadota</taxon>
        <taxon>Alphaproteobacteria</taxon>
        <taxon>Sphingomonadales</taxon>
        <taxon>Sphingomonadaceae</taxon>
        <taxon>Stakelama</taxon>
    </lineage>
</organism>
<dbReference type="EMBL" id="CP049109">
    <property type="protein sequence ID" value="QIG79998.1"/>
    <property type="molecule type" value="Genomic_DNA"/>
</dbReference>
<feature type="domain" description="SGNH hydrolase-type esterase" evidence="1">
    <location>
        <begin position="520"/>
        <end position="708"/>
    </location>
</feature>
<evidence type="ECO:0000313" key="3">
    <source>
        <dbReference type="Proteomes" id="UP000501568"/>
    </source>
</evidence>
<dbReference type="InterPro" id="IPR013830">
    <property type="entry name" value="SGNH_hydro"/>
</dbReference>
<dbReference type="SUPFAM" id="SSF52266">
    <property type="entry name" value="SGNH hydrolase"/>
    <property type="match status" value="1"/>
</dbReference>
<dbReference type="Gene3D" id="3.40.50.1110">
    <property type="entry name" value="SGNH hydrolase"/>
    <property type="match status" value="1"/>
</dbReference>
<dbReference type="AlphaFoldDB" id="A0A6G6Y5J9"/>
<dbReference type="RefSeq" id="WP_165327002.1">
    <property type="nucleotide sequence ID" value="NZ_CP049109.1"/>
</dbReference>
<keyword evidence="2" id="KW-0378">Hydrolase</keyword>
<gene>
    <name evidence="2" type="ORF">G5C33_09560</name>
</gene>
<name>A0A6G6Y5J9_9SPHN</name>
<accession>A0A6G6Y5J9</accession>
<protein>
    <submittedName>
        <fullName evidence="2">SGNH/GDSL hydrolase family protein</fullName>
    </submittedName>
</protein>
<evidence type="ECO:0000259" key="1">
    <source>
        <dbReference type="Pfam" id="PF13472"/>
    </source>
</evidence>
<reference evidence="2 3" key="1">
    <citation type="submission" date="2020-02" db="EMBL/GenBank/DDBJ databases">
        <authorList>
            <person name="Zheng R.K."/>
            <person name="Sun C.M."/>
        </authorList>
    </citation>
    <scope>NUCLEOTIDE SEQUENCE [LARGE SCALE GENOMIC DNA]</scope>
    <source>
        <strain evidence="3">zrk23</strain>
    </source>
</reference>
<sequence length="732" mass="76547">MARVPSKLVPGGAFKVVDADQVGETSDAKVMTAAERSDVAALPDSSSQNLWDDALFVALKAKYPTAATTMYLDNPSVSRAFVYGGTPEVSWDDTLSAFGNSAVKTEAGNTIDITAQLSDLALEVGKAHAISVQLWVESGTTVSVYAQSRTSSSPQTSTATTAVVGNDAAQEISLGALTPNGSTDRLLIRTTRSAGSGAFAVCAAGVFSGTLARPITEDSCSKSSARALALDVADHETRLDAAEPAIAENTASSALANMRLNAWAAGDITQVEDSYLDRSGAAQSASSYRYATAPIPDGATRVRIGTDFHGALSSVQLISWYSDTGASSYLSRVDGEAGANYRDEVFEIPASARSIGVDGYNTHDIEIEFLTDAPLSTAADVAEIRDGISSMVTQTPKIAADGYYIAAGGDIQTVGASDRYAFFDIGGGETFTVSTDIGPAEGYYAIHYYDAAGDQISAAAQGVNGSVTQTDPNTIYTTPTNTTRVGISGRTSAPIIFNKKAIGRILVAQNGFSGLHLATFGDSITGQGRWQPKVIEALEFGTHTNCGVGGSTVGTGGVSSFDPMVQDSRINAIPTGADVILFMGGTNDMGQSEPLGSITPIAATSFDTSTYYGALETVATKLLARFSSGQLIVWMTPPLGRWDARTSWVDPYTNAEGLRIEDYCAALTAVAYKYGFPVIDLRGRLGWNTLNLDDYLDAEGNVLHPSEAVGGPRMGALIPDELINLARTAALI</sequence>
<dbReference type="InterPro" id="IPR036514">
    <property type="entry name" value="SGNH_hydro_sf"/>
</dbReference>